<keyword evidence="1" id="KW-1133">Transmembrane helix</keyword>
<feature type="transmembrane region" description="Helical" evidence="1">
    <location>
        <begin position="81"/>
        <end position="109"/>
    </location>
</feature>
<comment type="caution">
    <text evidence="2">The sequence shown here is derived from an EMBL/GenBank/DDBJ whole genome shotgun (WGS) entry which is preliminary data.</text>
</comment>
<dbReference type="PANTHER" id="PTHR35519:SF2">
    <property type="entry name" value="PH DOMAIN PROTEIN"/>
    <property type="match status" value="1"/>
</dbReference>
<organism evidence="2 3">
    <name type="scientific">Allorhodopirellula heiligendammensis</name>
    <dbReference type="NCBI Taxonomy" id="2714739"/>
    <lineage>
        <taxon>Bacteria</taxon>
        <taxon>Pseudomonadati</taxon>
        <taxon>Planctomycetota</taxon>
        <taxon>Planctomycetia</taxon>
        <taxon>Pirellulales</taxon>
        <taxon>Pirellulaceae</taxon>
        <taxon>Allorhodopirellula</taxon>
    </lineage>
</organism>
<dbReference type="Proteomes" id="UP000319908">
    <property type="component" value="Unassembled WGS sequence"/>
</dbReference>
<evidence type="ECO:0000256" key="1">
    <source>
        <dbReference type="SAM" id="Phobius"/>
    </source>
</evidence>
<keyword evidence="1" id="KW-0472">Membrane</keyword>
<evidence type="ECO:0000313" key="2">
    <source>
        <dbReference type="EMBL" id="TWU16649.1"/>
    </source>
</evidence>
<dbReference type="PANTHER" id="PTHR35519">
    <property type="entry name" value="MEMBRANE PROTEINS"/>
    <property type="match status" value="1"/>
</dbReference>
<protein>
    <recommendedName>
        <fullName evidence="4">DUF4112 domain-containing protein</fullName>
    </recommendedName>
</protein>
<feature type="transmembrane region" description="Helical" evidence="1">
    <location>
        <begin position="130"/>
        <end position="158"/>
    </location>
</feature>
<evidence type="ECO:0008006" key="4">
    <source>
        <dbReference type="Google" id="ProtNLM"/>
    </source>
</evidence>
<dbReference type="RefSeq" id="WP_302119461.1">
    <property type="nucleotide sequence ID" value="NZ_SJPU01000002.1"/>
</dbReference>
<dbReference type="EMBL" id="SJPU01000002">
    <property type="protein sequence ID" value="TWU16649.1"/>
    <property type="molecule type" value="Genomic_DNA"/>
</dbReference>
<proteinExistence type="predicted"/>
<keyword evidence="1" id="KW-0812">Transmembrane</keyword>
<sequence length="166" mass="18077">MKKRITPDRSLPVTDKKMEAMRWVDGTSNLLDAKYRIPGTRIRFGLDFLMGLVPGAGDAVSLGFSGLLIATMAKNGASLRLILLMLGNVILDAVVGAVPILGNLFDLVFRANIRNARLMREHYEQGKHHAHPWPILLGIAILVVSVFAGLLVLLALAARTLVGWIS</sequence>
<accession>A0A5C6C1C3</accession>
<gene>
    <name evidence="2" type="ORF">Poly21_38540</name>
</gene>
<dbReference type="Pfam" id="PF13430">
    <property type="entry name" value="DUF4112"/>
    <property type="match status" value="1"/>
</dbReference>
<keyword evidence="3" id="KW-1185">Reference proteome</keyword>
<evidence type="ECO:0000313" key="3">
    <source>
        <dbReference type="Proteomes" id="UP000319908"/>
    </source>
</evidence>
<name>A0A5C6C1C3_9BACT</name>
<dbReference type="AlphaFoldDB" id="A0A5C6C1C3"/>
<dbReference type="InterPro" id="IPR025187">
    <property type="entry name" value="DUF4112"/>
</dbReference>
<reference evidence="2 3" key="1">
    <citation type="journal article" date="2020" name="Antonie Van Leeuwenhoek">
        <title>Rhodopirellula heiligendammensis sp. nov., Rhodopirellula pilleata sp. nov., and Rhodopirellula solitaria sp. nov. isolated from natural or artificial marine surfaces in Northern Germany and California, USA, and emended description of the genus Rhodopirellula.</title>
        <authorList>
            <person name="Kallscheuer N."/>
            <person name="Wiegand S."/>
            <person name="Jogler M."/>
            <person name="Boedeker C."/>
            <person name="Peeters S.H."/>
            <person name="Rast P."/>
            <person name="Heuer A."/>
            <person name="Jetten M.S.M."/>
            <person name="Rohde M."/>
            <person name="Jogler C."/>
        </authorList>
    </citation>
    <scope>NUCLEOTIDE SEQUENCE [LARGE SCALE GENOMIC DNA]</scope>
    <source>
        <strain evidence="2 3">Poly21</strain>
    </source>
</reference>